<feature type="binding site" evidence="8">
    <location>
        <begin position="180"/>
        <end position="187"/>
    </location>
    <ligand>
        <name>ATP</name>
        <dbReference type="ChEBI" id="CHEBI:30616"/>
    </ligand>
</feature>
<feature type="non-terminal residue" evidence="11">
    <location>
        <position position="335"/>
    </location>
</feature>
<keyword evidence="2 8" id="KW-0547">Nucleotide-binding</keyword>
<keyword evidence="6 8" id="KW-0505">Motor protein</keyword>
<evidence type="ECO:0000256" key="2">
    <source>
        <dbReference type="ARBA" id="ARBA00022741"/>
    </source>
</evidence>
<dbReference type="Proteomes" id="UP001497623">
    <property type="component" value="Unassembled WGS sequence"/>
</dbReference>
<name>A0AAV2Q8K1_MEGNR</name>
<evidence type="ECO:0000256" key="6">
    <source>
        <dbReference type="ARBA" id="ARBA00023175"/>
    </source>
</evidence>
<dbReference type="GO" id="GO:0000146">
    <property type="term" value="F:microfilament motor activity"/>
    <property type="evidence" value="ECO:0007669"/>
    <property type="project" value="TreeGrafter"/>
</dbReference>
<dbReference type="EMBL" id="CAXKWB010004869">
    <property type="protein sequence ID" value="CAL4075714.1"/>
    <property type="molecule type" value="Genomic_DNA"/>
</dbReference>
<proteinExistence type="inferred from homology"/>
<dbReference type="SUPFAM" id="SSF50084">
    <property type="entry name" value="Myosin S1 fragment, N-terminal domain"/>
    <property type="match status" value="1"/>
</dbReference>
<dbReference type="Gene3D" id="3.40.850.10">
    <property type="entry name" value="Kinesin motor domain"/>
    <property type="match status" value="1"/>
</dbReference>
<evidence type="ECO:0000313" key="11">
    <source>
        <dbReference type="EMBL" id="CAL4075714.1"/>
    </source>
</evidence>
<comment type="caution">
    <text evidence="11">The sequence shown here is derived from an EMBL/GenBank/DDBJ whole genome shotgun (WGS) entry which is preliminary data.</text>
</comment>
<keyword evidence="3 8" id="KW-0067">ATP-binding</keyword>
<dbReference type="PROSITE" id="PS51456">
    <property type="entry name" value="MYOSIN_MOTOR"/>
    <property type="match status" value="1"/>
</dbReference>
<evidence type="ECO:0000256" key="7">
    <source>
        <dbReference type="ARBA" id="ARBA00023203"/>
    </source>
</evidence>
<feature type="domain" description="Myosin motor" evidence="9">
    <location>
        <begin position="87"/>
        <end position="335"/>
    </location>
</feature>
<dbReference type="PRINTS" id="PR00193">
    <property type="entry name" value="MYOSINHEAVY"/>
</dbReference>
<sequence>MPGHVKKSEGPDPDPSQWLFISREMKLKDMAKPYDAKADCWVNDADDGFALGKIVGTKGNMVTVEVKGSKKDFKADAVKQVNPPKYEKAEDMSNLTFLNDPSVYYNLKTRYQAELIYTYSGLFCIAVNPYKRFPIYTDRACSIYTGKRRTEVPPHLFAISDGGYQNMMTVKENQSMLITGESGAGKTENTKKVISYFAFVGATGDKPKPGEEKKSLEDQIVSTNPVLEAFGNAKTTRNDNSSRFGKFIRIHFQSSGKLSGADIENYLLEKSRVVDQASEERGYHIFYNIMSDYVPWLKEMCHLSNDIYDYKWQSKGKVTVASIDDKEDMEFAHVS</sequence>
<dbReference type="SUPFAM" id="SSF52540">
    <property type="entry name" value="P-loop containing nucleoside triphosphate hydrolases"/>
    <property type="match status" value="1"/>
</dbReference>
<keyword evidence="12" id="KW-1185">Reference proteome</keyword>
<dbReference type="InterPro" id="IPR036961">
    <property type="entry name" value="Kinesin_motor_dom_sf"/>
</dbReference>
<evidence type="ECO:0000256" key="1">
    <source>
        <dbReference type="ARBA" id="ARBA00008314"/>
    </source>
</evidence>
<comment type="caution">
    <text evidence="8">Lacks conserved residue(s) required for the propagation of feature annotation.</text>
</comment>
<reference evidence="11 12" key="1">
    <citation type="submission" date="2024-05" db="EMBL/GenBank/DDBJ databases">
        <authorList>
            <person name="Wallberg A."/>
        </authorList>
    </citation>
    <scope>NUCLEOTIDE SEQUENCE [LARGE SCALE GENOMIC DNA]</scope>
</reference>
<comment type="similarity">
    <text evidence="1 8">Belongs to the TRAFAC class myosin-kinesin ATPase superfamily. Myosin family.</text>
</comment>
<evidence type="ECO:0000259" key="9">
    <source>
        <dbReference type="PROSITE" id="PS51456"/>
    </source>
</evidence>
<dbReference type="PANTHER" id="PTHR13140:SF857">
    <property type="entry name" value="MYOSIN-11"/>
    <property type="match status" value="1"/>
</dbReference>
<feature type="domain" description="Myosin N-terminal SH3-like" evidence="10">
    <location>
        <begin position="35"/>
        <end position="83"/>
    </location>
</feature>
<evidence type="ECO:0000256" key="5">
    <source>
        <dbReference type="ARBA" id="ARBA00023123"/>
    </source>
</evidence>
<evidence type="ECO:0000313" key="12">
    <source>
        <dbReference type="Proteomes" id="UP001497623"/>
    </source>
</evidence>
<dbReference type="GO" id="GO:0016020">
    <property type="term" value="C:membrane"/>
    <property type="evidence" value="ECO:0007669"/>
    <property type="project" value="TreeGrafter"/>
</dbReference>
<organism evidence="11 12">
    <name type="scientific">Meganyctiphanes norvegica</name>
    <name type="common">Northern krill</name>
    <name type="synonym">Thysanopoda norvegica</name>
    <dbReference type="NCBI Taxonomy" id="48144"/>
    <lineage>
        <taxon>Eukaryota</taxon>
        <taxon>Metazoa</taxon>
        <taxon>Ecdysozoa</taxon>
        <taxon>Arthropoda</taxon>
        <taxon>Crustacea</taxon>
        <taxon>Multicrustacea</taxon>
        <taxon>Malacostraca</taxon>
        <taxon>Eumalacostraca</taxon>
        <taxon>Eucarida</taxon>
        <taxon>Euphausiacea</taxon>
        <taxon>Euphausiidae</taxon>
        <taxon>Meganyctiphanes</taxon>
    </lineage>
</organism>
<keyword evidence="7 8" id="KW-0009">Actin-binding</keyword>
<evidence type="ECO:0000256" key="3">
    <source>
        <dbReference type="ARBA" id="ARBA00022840"/>
    </source>
</evidence>
<dbReference type="SMART" id="SM00242">
    <property type="entry name" value="MYSc"/>
    <property type="match status" value="1"/>
</dbReference>
<dbReference type="PANTHER" id="PTHR13140">
    <property type="entry name" value="MYOSIN"/>
    <property type="match status" value="1"/>
</dbReference>
<protein>
    <recommendedName>
        <fullName evidence="13">Myosin heavy chain</fullName>
    </recommendedName>
</protein>
<dbReference type="GO" id="GO:0005524">
    <property type="term" value="F:ATP binding"/>
    <property type="evidence" value="ECO:0007669"/>
    <property type="project" value="UniProtKB-UniRule"/>
</dbReference>
<dbReference type="InterPro" id="IPR004009">
    <property type="entry name" value="SH3_Myosin"/>
</dbReference>
<evidence type="ECO:0000256" key="4">
    <source>
        <dbReference type="ARBA" id="ARBA00023054"/>
    </source>
</evidence>
<evidence type="ECO:0000256" key="8">
    <source>
        <dbReference type="PROSITE-ProRule" id="PRU00782"/>
    </source>
</evidence>
<accession>A0AAV2Q8K1</accession>
<gene>
    <name evidence="11" type="ORF">MNOR_LOCUS9879</name>
</gene>
<keyword evidence="5 8" id="KW-0518">Myosin</keyword>
<dbReference type="AlphaFoldDB" id="A0AAV2Q8K1"/>
<dbReference type="FunFam" id="3.40.850.10:FF:000101">
    <property type="entry name" value="Slow myosin heavy chain 2"/>
    <property type="match status" value="1"/>
</dbReference>
<keyword evidence="4" id="KW-0175">Coiled coil</keyword>
<evidence type="ECO:0000259" key="10">
    <source>
        <dbReference type="PROSITE" id="PS51844"/>
    </source>
</evidence>
<dbReference type="GO" id="GO:0016459">
    <property type="term" value="C:myosin complex"/>
    <property type="evidence" value="ECO:0007669"/>
    <property type="project" value="UniProtKB-KW"/>
</dbReference>
<dbReference type="Pfam" id="PF00063">
    <property type="entry name" value="Myosin_head"/>
    <property type="match status" value="1"/>
</dbReference>
<dbReference type="InterPro" id="IPR027417">
    <property type="entry name" value="P-loop_NTPase"/>
</dbReference>
<dbReference type="InterPro" id="IPR001609">
    <property type="entry name" value="Myosin_head_motor_dom-like"/>
</dbReference>
<dbReference type="PROSITE" id="PS51844">
    <property type="entry name" value="SH3_LIKE"/>
    <property type="match status" value="1"/>
</dbReference>
<dbReference type="Pfam" id="PF02736">
    <property type="entry name" value="Myosin_N"/>
    <property type="match status" value="1"/>
</dbReference>
<dbReference type="GO" id="GO:0007015">
    <property type="term" value="P:actin filament organization"/>
    <property type="evidence" value="ECO:0007669"/>
    <property type="project" value="TreeGrafter"/>
</dbReference>
<dbReference type="GO" id="GO:0051015">
    <property type="term" value="F:actin filament binding"/>
    <property type="evidence" value="ECO:0007669"/>
    <property type="project" value="TreeGrafter"/>
</dbReference>
<dbReference type="GO" id="GO:0005737">
    <property type="term" value="C:cytoplasm"/>
    <property type="evidence" value="ECO:0007669"/>
    <property type="project" value="UniProtKB-ARBA"/>
</dbReference>
<evidence type="ECO:0008006" key="13">
    <source>
        <dbReference type="Google" id="ProtNLM"/>
    </source>
</evidence>